<name>A0ABR8PJQ5_9BACL</name>
<feature type="site" description="Important for substrate specificity" evidence="3">
    <location>
        <position position="76"/>
    </location>
</feature>
<reference evidence="4 5" key="1">
    <citation type="submission" date="2020-08" db="EMBL/GenBank/DDBJ databases">
        <title>A Genomic Blueprint of the Chicken Gut Microbiome.</title>
        <authorList>
            <person name="Gilroy R."/>
            <person name="Ravi A."/>
            <person name="Getino M."/>
            <person name="Pursley I."/>
            <person name="Horton D.L."/>
            <person name="Alikhan N.-F."/>
            <person name="Baker D."/>
            <person name="Gharbi K."/>
            <person name="Hall N."/>
            <person name="Watson M."/>
            <person name="Adriaenssens E.M."/>
            <person name="Foster-Nyarko E."/>
            <person name="Jarju S."/>
            <person name="Secka A."/>
            <person name="Antonio M."/>
            <person name="Oren A."/>
            <person name="Chaudhuri R."/>
            <person name="La Ragione R.M."/>
            <person name="Hildebrand F."/>
            <person name="Pallen M.J."/>
        </authorList>
    </citation>
    <scope>NUCLEOTIDE SEQUENCE [LARGE SCALE GENOMIC DNA]</scope>
    <source>
        <strain evidence="4 5">Sa3CUA8</strain>
    </source>
</reference>
<dbReference type="NCBIfam" id="TIGR00172">
    <property type="entry name" value="maf"/>
    <property type="match status" value="1"/>
</dbReference>
<comment type="cofactor">
    <cofactor evidence="1 3">
        <name>a divalent metal cation</name>
        <dbReference type="ChEBI" id="CHEBI:60240"/>
    </cofactor>
</comment>
<dbReference type="SUPFAM" id="SSF52972">
    <property type="entry name" value="ITPase-like"/>
    <property type="match status" value="1"/>
</dbReference>
<evidence type="ECO:0000256" key="2">
    <source>
        <dbReference type="ARBA" id="ARBA00022801"/>
    </source>
</evidence>
<feature type="site" description="Important for substrate specificity" evidence="3">
    <location>
        <position position="17"/>
    </location>
</feature>
<comment type="function">
    <text evidence="3">Nucleoside triphosphate pyrophosphatase that hydrolyzes dTTP and UTP. May have a dual role in cell division arrest and in preventing the incorporation of modified nucleotides into cellular nucleic acids.</text>
</comment>
<dbReference type="PANTHER" id="PTHR43213:SF5">
    <property type="entry name" value="BIFUNCTIONAL DTTP_UTP PYROPHOSPHATASE_METHYLTRANSFERASE PROTEIN-RELATED"/>
    <property type="match status" value="1"/>
</dbReference>
<dbReference type="HAMAP" id="MF_00528">
    <property type="entry name" value="Maf"/>
    <property type="match status" value="1"/>
</dbReference>
<dbReference type="EMBL" id="JACSQY010000005">
    <property type="protein sequence ID" value="MBD7908384.1"/>
    <property type="molecule type" value="Genomic_DNA"/>
</dbReference>
<keyword evidence="3" id="KW-0546">Nucleotide metabolism</keyword>
<accession>A0ABR8PJQ5</accession>
<organism evidence="4 5">
    <name type="scientific">Sporosarcina gallistercoris</name>
    <dbReference type="NCBI Taxonomy" id="2762245"/>
    <lineage>
        <taxon>Bacteria</taxon>
        <taxon>Bacillati</taxon>
        <taxon>Bacillota</taxon>
        <taxon>Bacilli</taxon>
        <taxon>Bacillales</taxon>
        <taxon>Caryophanaceae</taxon>
        <taxon>Sporosarcina</taxon>
    </lineage>
</organism>
<evidence type="ECO:0000256" key="1">
    <source>
        <dbReference type="ARBA" id="ARBA00001968"/>
    </source>
</evidence>
<feature type="site" description="Important for substrate specificity" evidence="3">
    <location>
        <position position="158"/>
    </location>
</feature>
<keyword evidence="2 3" id="KW-0378">Hydrolase</keyword>
<comment type="caution">
    <text evidence="3">Lacks conserved residue(s) required for the propagation of feature annotation.</text>
</comment>
<dbReference type="Gene3D" id="3.90.950.10">
    <property type="match status" value="1"/>
</dbReference>
<dbReference type="Pfam" id="PF02545">
    <property type="entry name" value="Maf"/>
    <property type="match status" value="1"/>
</dbReference>
<evidence type="ECO:0000313" key="4">
    <source>
        <dbReference type="EMBL" id="MBD7908384.1"/>
    </source>
</evidence>
<protein>
    <recommendedName>
        <fullName evidence="3">dTTP/UTP pyrophosphatase</fullName>
        <shortName evidence="3">dTTPase/UTPase</shortName>
        <ecNumber evidence="3">3.6.1.9</ecNumber>
    </recommendedName>
    <alternativeName>
        <fullName evidence="3">Nucleoside triphosphate pyrophosphatase</fullName>
    </alternativeName>
    <alternativeName>
        <fullName evidence="3">Nucleotide pyrophosphatase</fullName>
        <shortName evidence="3">Nucleotide PPase</shortName>
    </alternativeName>
</protein>
<feature type="active site" description="Proton acceptor" evidence="3">
    <location>
        <position position="75"/>
    </location>
</feature>
<dbReference type="RefSeq" id="WP_191689528.1">
    <property type="nucleotide sequence ID" value="NZ_JACSQY010000005.1"/>
</dbReference>
<keyword evidence="5" id="KW-1185">Reference proteome</keyword>
<dbReference type="InterPro" id="IPR029001">
    <property type="entry name" value="ITPase-like_fam"/>
</dbReference>
<dbReference type="InterPro" id="IPR003697">
    <property type="entry name" value="Maf-like"/>
</dbReference>
<comment type="subcellular location">
    <subcellularLocation>
        <location evidence="3">Cytoplasm</location>
    </subcellularLocation>
</comment>
<comment type="catalytic activity">
    <reaction evidence="3">
        <text>UTP + H2O = UMP + diphosphate + H(+)</text>
        <dbReference type="Rhea" id="RHEA:29395"/>
        <dbReference type="ChEBI" id="CHEBI:15377"/>
        <dbReference type="ChEBI" id="CHEBI:15378"/>
        <dbReference type="ChEBI" id="CHEBI:33019"/>
        <dbReference type="ChEBI" id="CHEBI:46398"/>
        <dbReference type="ChEBI" id="CHEBI:57865"/>
        <dbReference type="EC" id="3.6.1.9"/>
    </reaction>
</comment>
<dbReference type="CDD" id="cd00555">
    <property type="entry name" value="Maf"/>
    <property type="match status" value="1"/>
</dbReference>
<dbReference type="Proteomes" id="UP000659496">
    <property type="component" value="Unassembled WGS sequence"/>
</dbReference>
<keyword evidence="3" id="KW-0963">Cytoplasm</keyword>
<comment type="caution">
    <text evidence="4">The sequence shown here is derived from an EMBL/GenBank/DDBJ whole genome shotgun (WGS) entry which is preliminary data.</text>
</comment>
<evidence type="ECO:0000256" key="3">
    <source>
        <dbReference type="HAMAP-Rule" id="MF_00528"/>
    </source>
</evidence>
<evidence type="ECO:0000313" key="5">
    <source>
        <dbReference type="Proteomes" id="UP000659496"/>
    </source>
</evidence>
<proteinExistence type="inferred from homology"/>
<comment type="catalytic activity">
    <reaction evidence="3">
        <text>dTTP + H2O = dTMP + diphosphate + H(+)</text>
        <dbReference type="Rhea" id="RHEA:28534"/>
        <dbReference type="ChEBI" id="CHEBI:15377"/>
        <dbReference type="ChEBI" id="CHEBI:15378"/>
        <dbReference type="ChEBI" id="CHEBI:33019"/>
        <dbReference type="ChEBI" id="CHEBI:37568"/>
        <dbReference type="ChEBI" id="CHEBI:63528"/>
        <dbReference type="EC" id="3.6.1.9"/>
    </reaction>
</comment>
<sequence length="200" mass="21256">MFFETNETIILASASPRRKELLARLGVPFSVHASTADERPIENGEKPETYAQALASIKASAIYEDHPGTLVIGADTVVALDGKVFPKPKSAAQAVEYLHELSGRTHSVITGVTLLQDGAVTNFTSITEVTFRKLDHALIHAYAATGDPLDKAGGYGIQTAGGLLVAKIAGDYDNVVGLPISELADAMRSRGLIRLKGDDR</sequence>
<gene>
    <name evidence="4" type="primary">maf</name>
    <name evidence="4" type="ORF">H9659_08585</name>
</gene>
<comment type="similarity">
    <text evidence="3">Belongs to the Maf family. YhdE subfamily.</text>
</comment>
<dbReference type="PIRSF" id="PIRSF006305">
    <property type="entry name" value="Maf"/>
    <property type="match status" value="1"/>
</dbReference>
<dbReference type="PANTHER" id="PTHR43213">
    <property type="entry name" value="BIFUNCTIONAL DTTP/UTP PYROPHOSPHATASE/METHYLTRANSFERASE PROTEIN-RELATED"/>
    <property type="match status" value="1"/>
</dbReference>
<dbReference type="EC" id="3.6.1.9" evidence="3"/>